<dbReference type="Proteomes" id="UP001596388">
    <property type="component" value="Unassembled WGS sequence"/>
</dbReference>
<dbReference type="GeneID" id="79271780"/>
<keyword evidence="2" id="KW-1185">Reference proteome</keyword>
<dbReference type="AlphaFoldDB" id="A0ABD5WY01"/>
<comment type="caution">
    <text evidence="1">The sequence shown here is derived from an EMBL/GenBank/DDBJ whole genome shotgun (WGS) entry which is preliminary data.</text>
</comment>
<dbReference type="Pfam" id="PF04007">
    <property type="entry name" value="DUF354"/>
    <property type="match status" value="1"/>
</dbReference>
<proteinExistence type="predicted"/>
<accession>A0ABD5WY01</accession>
<organism evidence="1 2">
    <name type="scientific">Halobaculum marinum</name>
    <dbReference type="NCBI Taxonomy" id="3031996"/>
    <lineage>
        <taxon>Archaea</taxon>
        <taxon>Methanobacteriati</taxon>
        <taxon>Methanobacteriota</taxon>
        <taxon>Stenosarchaea group</taxon>
        <taxon>Halobacteria</taxon>
        <taxon>Halobacteriales</taxon>
        <taxon>Haloferacaceae</taxon>
        <taxon>Halobaculum</taxon>
    </lineage>
</organism>
<gene>
    <name evidence="1" type="ORF">ACFQKD_00655</name>
</gene>
<evidence type="ECO:0000313" key="2">
    <source>
        <dbReference type="Proteomes" id="UP001596388"/>
    </source>
</evidence>
<evidence type="ECO:0000313" key="1">
    <source>
        <dbReference type="EMBL" id="MFC7095801.1"/>
    </source>
</evidence>
<dbReference type="RefSeq" id="WP_276239789.1">
    <property type="nucleotide sequence ID" value="NZ_CP119991.1"/>
</dbReference>
<protein>
    <submittedName>
        <fullName evidence="1">DUF354 domain-containing protein</fullName>
    </submittedName>
</protein>
<dbReference type="PIRSF" id="PIRSF005357">
    <property type="entry name" value="UCP005357"/>
    <property type="match status" value="1"/>
</dbReference>
<name>A0ABD5WY01_9EURY</name>
<sequence>MRVLFDVTHPALVHLFAVPGALLRERGHEVVVAAREKDVTTHLLDAQDLPYTVVSRAGSGPLSRVGELLQREVGLARLARGVDPDVVVSQVDPAAVHVARLVGARAVVFDDSEPEHLAASITHPFADVVCTPANFRHDVPNQRRYDGFHELAYLHPNRFSPDSDVLREHGVDPDEPYAVVRFVSWSAHHDVGRRGFSLDGKRELLAGLAEHGRVFVCRERVTAEGADVVDTAPIPGVEPCPVPPEALHDLLAFADCYVGDSQTMATEAAVLGTPAVRSNGFAGADDMSNFHELEDEYGLLTSVADEGEAGALAVETLRDPPHETHARRRDRLVREKIDVAAFVADVVEGTA</sequence>
<dbReference type="PANTHER" id="PTHR39662:SF1">
    <property type="entry name" value="DUF354 DOMAIN-CONTAINING PROTEIN"/>
    <property type="match status" value="1"/>
</dbReference>
<dbReference type="InterPro" id="IPR007152">
    <property type="entry name" value="DUF354"/>
</dbReference>
<dbReference type="SUPFAM" id="SSF53756">
    <property type="entry name" value="UDP-Glycosyltransferase/glycogen phosphorylase"/>
    <property type="match status" value="1"/>
</dbReference>
<dbReference type="EMBL" id="JBHTAG010000001">
    <property type="protein sequence ID" value="MFC7095801.1"/>
    <property type="molecule type" value="Genomic_DNA"/>
</dbReference>
<dbReference type="PANTHER" id="PTHR39662">
    <property type="entry name" value="DUF354 DOMAIN-CONTAINING PROTEIN-RELATED"/>
    <property type="match status" value="1"/>
</dbReference>
<reference evidence="1 2" key="1">
    <citation type="journal article" date="2019" name="Int. J. Syst. Evol. Microbiol.">
        <title>The Global Catalogue of Microorganisms (GCM) 10K type strain sequencing project: providing services to taxonomists for standard genome sequencing and annotation.</title>
        <authorList>
            <consortium name="The Broad Institute Genomics Platform"/>
            <consortium name="The Broad Institute Genome Sequencing Center for Infectious Disease"/>
            <person name="Wu L."/>
            <person name="Ma J."/>
        </authorList>
    </citation>
    <scope>NUCLEOTIDE SEQUENCE [LARGE SCALE GENOMIC DNA]</scope>
    <source>
        <strain evidence="1 2">DT55</strain>
    </source>
</reference>